<feature type="chain" id="PRO_5039462070" description="Solute-binding protein family 5 domain-containing protein" evidence="4">
    <location>
        <begin position="26"/>
        <end position="517"/>
    </location>
</feature>
<keyword evidence="7" id="KW-1185">Reference proteome</keyword>
<dbReference type="SUPFAM" id="SSF53850">
    <property type="entry name" value="Periplasmic binding protein-like II"/>
    <property type="match status" value="1"/>
</dbReference>
<comment type="caution">
    <text evidence="6">The sequence shown here is derived from an EMBL/GenBank/DDBJ whole genome shotgun (WGS) entry which is preliminary data.</text>
</comment>
<dbReference type="GO" id="GO:0042597">
    <property type="term" value="C:periplasmic space"/>
    <property type="evidence" value="ECO:0007669"/>
    <property type="project" value="UniProtKB-ARBA"/>
</dbReference>
<dbReference type="InterPro" id="IPR039424">
    <property type="entry name" value="SBP_5"/>
</dbReference>
<comment type="similarity">
    <text evidence="1">Belongs to the bacterial solute-binding protein 5 family.</text>
</comment>
<gene>
    <name evidence="6" type="ORF">SD72_06360</name>
</gene>
<keyword evidence="3 4" id="KW-0732">Signal</keyword>
<evidence type="ECO:0000313" key="7">
    <source>
        <dbReference type="Proteomes" id="UP000032120"/>
    </source>
</evidence>
<dbReference type="Gene3D" id="3.40.190.10">
    <property type="entry name" value="Periplasmic binding protein-like II"/>
    <property type="match status" value="1"/>
</dbReference>
<sequence length="517" mass="53689">MSRKWAARGLIAAAVLGAFTLSACSGPAGGTTPTTQQSTATPVAGGTMTVALDREVPSLDPAAGAIGQQPLFILANALYEPLMKPGKGGTVVPGLATSVEADATGTTWTIELPAGLTFSDGSPLTATSIKQYFEHLLDPETKSASAGQLAQVKDMTVENDTVLTLTLHQPNADFSAQFARGLGMIASTSATDEFGFPLGAGPYKVEKFVGGDSITVTRNDEYQGSEPAYLDSIVYAMMPDSESRLQSLQAGDVDLMWSEVASHFEQARSNDALAVHAAPAAMTSIVLNLANPKFADLEVRHALAQAIDRDAVNTVVNLGEGTTVDNPYALLGELAPEITYPKYDPAAAKQVLEGKDLAFELTVNNRTETVQRGTVLKDMLAEVGVTVTLKPLEAAEYGATLGAHDFEAADFVTSLFADAAGGRLVARSEAPVNFGGYANPAADAALDAAAANTNVAERAADLKVASQNLADNLPILWLTASNAGFVSKAEVAGMPDLTGISLVSVQPASIGWAEAQQ</sequence>
<evidence type="ECO:0000256" key="1">
    <source>
        <dbReference type="ARBA" id="ARBA00005695"/>
    </source>
</evidence>
<keyword evidence="2" id="KW-0813">Transport</keyword>
<dbReference type="EMBL" id="JXSQ01000006">
    <property type="protein sequence ID" value="KIP52833.1"/>
    <property type="molecule type" value="Genomic_DNA"/>
</dbReference>
<dbReference type="Gene3D" id="3.10.105.10">
    <property type="entry name" value="Dipeptide-binding Protein, Domain 3"/>
    <property type="match status" value="1"/>
</dbReference>
<dbReference type="Proteomes" id="UP000032120">
    <property type="component" value="Unassembled WGS sequence"/>
</dbReference>
<evidence type="ECO:0000256" key="3">
    <source>
        <dbReference type="ARBA" id="ARBA00022729"/>
    </source>
</evidence>
<accession>A0A0D0ITH8</accession>
<reference evidence="6 7" key="1">
    <citation type="submission" date="2015-01" db="EMBL/GenBank/DDBJ databases">
        <title>Draft genome sequence of Leucobacter komagatae strain VKM ST2845.</title>
        <authorList>
            <person name="Karlyshev A.V."/>
            <person name="Kudryashova E.B."/>
        </authorList>
    </citation>
    <scope>NUCLEOTIDE SEQUENCE [LARGE SCALE GENOMIC DNA]</scope>
    <source>
        <strain evidence="6 7">VKM ST2845</strain>
    </source>
</reference>
<evidence type="ECO:0000256" key="2">
    <source>
        <dbReference type="ARBA" id="ARBA00022448"/>
    </source>
</evidence>
<dbReference type="Pfam" id="PF00496">
    <property type="entry name" value="SBP_bac_5"/>
    <property type="match status" value="1"/>
</dbReference>
<dbReference type="PIRSF" id="PIRSF002741">
    <property type="entry name" value="MppA"/>
    <property type="match status" value="1"/>
</dbReference>
<dbReference type="CDD" id="cd00995">
    <property type="entry name" value="PBP2_NikA_DppA_OppA_like"/>
    <property type="match status" value="1"/>
</dbReference>
<dbReference type="GO" id="GO:0043190">
    <property type="term" value="C:ATP-binding cassette (ABC) transporter complex"/>
    <property type="evidence" value="ECO:0007669"/>
    <property type="project" value="InterPro"/>
</dbReference>
<feature type="domain" description="Solute-binding protein family 5" evidence="5">
    <location>
        <begin position="90"/>
        <end position="408"/>
    </location>
</feature>
<dbReference type="InterPro" id="IPR000914">
    <property type="entry name" value="SBP_5_dom"/>
</dbReference>
<dbReference type="GO" id="GO:1904680">
    <property type="term" value="F:peptide transmembrane transporter activity"/>
    <property type="evidence" value="ECO:0007669"/>
    <property type="project" value="TreeGrafter"/>
</dbReference>
<evidence type="ECO:0000259" key="5">
    <source>
        <dbReference type="Pfam" id="PF00496"/>
    </source>
</evidence>
<dbReference type="RefSeq" id="WP_042543608.1">
    <property type="nucleotide sequence ID" value="NZ_JXSQ01000006.1"/>
</dbReference>
<dbReference type="PROSITE" id="PS51257">
    <property type="entry name" value="PROKAR_LIPOPROTEIN"/>
    <property type="match status" value="1"/>
</dbReference>
<dbReference type="GO" id="GO:0015833">
    <property type="term" value="P:peptide transport"/>
    <property type="evidence" value="ECO:0007669"/>
    <property type="project" value="TreeGrafter"/>
</dbReference>
<dbReference type="AlphaFoldDB" id="A0A0D0ITH8"/>
<name>A0A0D0ITH8_9MICO</name>
<evidence type="ECO:0000256" key="4">
    <source>
        <dbReference type="SAM" id="SignalP"/>
    </source>
</evidence>
<dbReference type="PANTHER" id="PTHR30290">
    <property type="entry name" value="PERIPLASMIC BINDING COMPONENT OF ABC TRANSPORTER"/>
    <property type="match status" value="1"/>
</dbReference>
<proteinExistence type="inferred from homology"/>
<organism evidence="6 7">
    <name type="scientific">Leucobacter komagatae</name>
    <dbReference type="NCBI Taxonomy" id="55969"/>
    <lineage>
        <taxon>Bacteria</taxon>
        <taxon>Bacillati</taxon>
        <taxon>Actinomycetota</taxon>
        <taxon>Actinomycetes</taxon>
        <taxon>Micrococcales</taxon>
        <taxon>Microbacteriaceae</taxon>
        <taxon>Leucobacter</taxon>
    </lineage>
</organism>
<dbReference type="PANTHER" id="PTHR30290:SF9">
    <property type="entry name" value="OLIGOPEPTIDE-BINDING PROTEIN APPA"/>
    <property type="match status" value="1"/>
</dbReference>
<protein>
    <recommendedName>
        <fullName evidence="5">Solute-binding protein family 5 domain-containing protein</fullName>
    </recommendedName>
</protein>
<evidence type="ECO:0000313" key="6">
    <source>
        <dbReference type="EMBL" id="KIP52833.1"/>
    </source>
</evidence>
<feature type="signal peptide" evidence="4">
    <location>
        <begin position="1"/>
        <end position="25"/>
    </location>
</feature>
<dbReference type="InterPro" id="IPR030678">
    <property type="entry name" value="Peptide/Ni-bd"/>
</dbReference>